<evidence type="ECO:0000313" key="3">
    <source>
        <dbReference type="Proteomes" id="UP000015102"/>
    </source>
</evidence>
<organism evidence="2 3">
    <name type="scientific">Megaselia scalaris</name>
    <name type="common">Humpbacked fly</name>
    <name type="synonym">Phora scalaris</name>
    <dbReference type="NCBI Taxonomy" id="36166"/>
    <lineage>
        <taxon>Eukaryota</taxon>
        <taxon>Metazoa</taxon>
        <taxon>Ecdysozoa</taxon>
        <taxon>Arthropoda</taxon>
        <taxon>Hexapoda</taxon>
        <taxon>Insecta</taxon>
        <taxon>Pterygota</taxon>
        <taxon>Neoptera</taxon>
        <taxon>Endopterygota</taxon>
        <taxon>Diptera</taxon>
        <taxon>Brachycera</taxon>
        <taxon>Muscomorpha</taxon>
        <taxon>Platypezoidea</taxon>
        <taxon>Phoridae</taxon>
        <taxon>Megaseliini</taxon>
        <taxon>Megaselia</taxon>
    </lineage>
</organism>
<reference evidence="3" key="1">
    <citation type="submission" date="2013-02" db="EMBL/GenBank/DDBJ databases">
        <authorList>
            <person name="Hughes D."/>
        </authorList>
    </citation>
    <scope>NUCLEOTIDE SEQUENCE</scope>
    <source>
        <strain>Durham</strain>
        <strain evidence="3">NC isolate 2 -- Noor lab</strain>
    </source>
</reference>
<dbReference type="Gene3D" id="1.10.357.110">
    <property type="entry name" value="Vacuolar protein sorting-associated protein 53, C-terminus"/>
    <property type="match status" value="1"/>
</dbReference>
<dbReference type="Pfam" id="PF16854">
    <property type="entry name" value="VPS53_C"/>
    <property type="match status" value="1"/>
</dbReference>
<keyword evidence="3" id="KW-1185">Reference proteome</keyword>
<dbReference type="STRING" id="36166.T1H365"/>
<dbReference type="InterPro" id="IPR031745">
    <property type="entry name" value="Vps53_C"/>
</dbReference>
<dbReference type="GO" id="GO:0005829">
    <property type="term" value="C:cytosol"/>
    <property type="evidence" value="ECO:0007669"/>
    <property type="project" value="GOC"/>
</dbReference>
<dbReference type="HOGENOM" id="CLU_848077_0_0_1"/>
<name>T1H365_MEGSC</name>
<dbReference type="InterPro" id="IPR039766">
    <property type="entry name" value="Vps53"/>
</dbReference>
<sequence>MSSLTRDLHKNFTMAGNVLHSLLKEGESRRYSSEELIKLCSVIVTAEYCVETVQQLEEKLKEKVPKAVTEQIDFTDEKIQDVENGCDSALTIMAKKPWHTIKSVGDQSDFINQLIYHFKTVIPLIRENLHTSRKYFTQLCLKFANAFIAKYITVLYKCRFNSADGSSNILGCEQLLLDTHSLKTVLLNLPSIESMVNRQAPANYTKVVVKGMNQAEMIIKIVMTPVSPPQMFNSQVLNLLPEITISEYQKLLDLKALKRQEQVELVDLFKVAAGERAIRTEEVKVEDEKSLSKRALNTTSKFMSSSAEQGSRILNLEKLMKKGLYFNS</sequence>
<dbReference type="AlphaFoldDB" id="T1H365"/>
<dbReference type="OMA" id="WHTIKSV"/>
<proteinExistence type="predicted"/>
<evidence type="ECO:0000259" key="1">
    <source>
        <dbReference type="Pfam" id="PF16854"/>
    </source>
</evidence>
<dbReference type="PANTHER" id="PTHR12820">
    <property type="entry name" value="VACUOLAR SORTING PROTEIN 53"/>
    <property type="match status" value="1"/>
</dbReference>
<dbReference type="EMBL" id="CAQQ02043245">
    <property type="status" value="NOT_ANNOTATED_CDS"/>
    <property type="molecule type" value="Genomic_DNA"/>
</dbReference>
<dbReference type="PANTHER" id="PTHR12820:SF0">
    <property type="entry name" value="VACUOLAR PROTEIN SORTING-ASSOCIATED PROTEIN 53 HOMOLOG"/>
    <property type="match status" value="1"/>
</dbReference>
<feature type="domain" description="Vps53 C-terminal" evidence="1">
    <location>
        <begin position="173"/>
        <end position="256"/>
    </location>
</feature>
<evidence type="ECO:0000313" key="2">
    <source>
        <dbReference type="EnsemblMetazoa" id="MESCA010682-PA"/>
    </source>
</evidence>
<protein>
    <recommendedName>
        <fullName evidence="1">Vps53 C-terminal domain-containing protein</fullName>
    </recommendedName>
</protein>
<dbReference type="GO" id="GO:0042147">
    <property type="term" value="P:retrograde transport, endosome to Golgi"/>
    <property type="evidence" value="ECO:0007669"/>
    <property type="project" value="InterPro"/>
</dbReference>
<accession>T1H365</accession>
<dbReference type="EnsemblMetazoa" id="MESCA010682-RA">
    <property type="protein sequence ID" value="MESCA010682-PA"/>
    <property type="gene ID" value="MESCA010682"/>
</dbReference>
<reference evidence="2" key="2">
    <citation type="submission" date="2015-06" db="UniProtKB">
        <authorList>
            <consortium name="EnsemblMetazoa"/>
        </authorList>
    </citation>
    <scope>IDENTIFICATION</scope>
</reference>
<dbReference type="InterPro" id="IPR038260">
    <property type="entry name" value="Vps53_C_sf"/>
</dbReference>
<dbReference type="GO" id="GO:0000938">
    <property type="term" value="C:GARP complex"/>
    <property type="evidence" value="ECO:0007669"/>
    <property type="project" value="InterPro"/>
</dbReference>
<dbReference type="Proteomes" id="UP000015102">
    <property type="component" value="Unassembled WGS sequence"/>
</dbReference>